<comment type="caution">
    <text evidence="3">The sequence shown here is derived from an EMBL/GenBank/DDBJ whole genome shotgun (WGS) entry which is preliminary data.</text>
</comment>
<dbReference type="PANTHER" id="PTHR30348:SF4">
    <property type="entry name" value="DUF72 DOMAIN-CONTAINING PROTEIN"/>
    <property type="match status" value="1"/>
</dbReference>
<dbReference type="SUPFAM" id="SSF117396">
    <property type="entry name" value="TM1631-like"/>
    <property type="match status" value="1"/>
</dbReference>
<proteinExistence type="predicted"/>
<dbReference type="InterPro" id="IPR036520">
    <property type="entry name" value="UPF0759_sf"/>
</dbReference>
<dbReference type="GO" id="GO:0008270">
    <property type="term" value="F:zinc ion binding"/>
    <property type="evidence" value="ECO:0007669"/>
    <property type="project" value="UniProtKB-KW"/>
</dbReference>
<evidence type="ECO:0000256" key="1">
    <source>
        <dbReference type="PROSITE-ProRule" id="PRU00325"/>
    </source>
</evidence>
<evidence type="ECO:0000259" key="2">
    <source>
        <dbReference type="PROSITE" id="PS50966"/>
    </source>
</evidence>
<keyword evidence="1" id="KW-0863">Zinc-finger</keyword>
<dbReference type="Gene3D" id="3.20.20.410">
    <property type="entry name" value="Protein of unknown function UPF0759"/>
    <property type="match status" value="1"/>
</dbReference>
<keyword evidence="1" id="KW-0479">Metal-binding</keyword>
<evidence type="ECO:0000313" key="4">
    <source>
        <dbReference type="Proteomes" id="UP000050360"/>
    </source>
</evidence>
<evidence type="ECO:0000313" key="3">
    <source>
        <dbReference type="EMBL" id="KPQ43953.1"/>
    </source>
</evidence>
<reference evidence="3 4" key="1">
    <citation type="submission" date="2015-09" db="EMBL/GenBank/DDBJ databases">
        <title>A metagenomics-based metabolic model of nitrate-dependent anaerobic oxidation of methane by Methanoperedens-like archaea.</title>
        <authorList>
            <person name="Arshad A."/>
            <person name="Speth D.R."/>
            <person name="De Graaf R.M."/>
            <person name="Op Den Camp H.J."/>
            <person name="Jetten M.S."/>
            <person name="Welte C.U."/>
        </authorList>
    </citation>
    <scope>NUCLEOTIDE SEQUENCE [LARGE SCALE GENOMIC DNA]</scope>
</reference>
<dbReference type="InterPro" id="IPR002763">
    <property type="entry name" value="DUF72"/>
</dbReference>
<dbReference type="EMBL" id="LKCM01000119">
    <property type="protein sequence ID" value="KPQ43953.1"/>
    <property type="molecule type" value="Genomic_DNA"/>
</dbReference>
<dbReference type="AlphaFoldDB" id="A0A0P8CAX7"/>
<name>A0A0P8CAX7_9EURY</name>
<feature type="domain" description="SWIM-type" evidence="2">
    <location>
        <begin position="324"/>
        <end position="363"/>
    </location>
</feature>
<dbReference type="Pfam" id="PF01904">
    <property type="entry name" value="DUF72"/>
    <property type="match status" value="1"/>
</dbReference>
<dbReference type="PANTHER" id="PTHR30348">
    <property type="entry name" value="UNCHARACTERIZED PROTEIN YECE"/>
    <property type="match status" value="1"/>
</dbReference>
<dbReference type="PROSITE" id="PS50966">
    <property type="entry name" value="ZF_SWIM"/>
    <property type="match status" value="1"/>
</dbReference>
<keyword evidence="1" id="KW-0862">Zinc</keyword>
<sequence>MGVIRLGCSGWGYRDWAGVFYKDKEESKLREYSRIFNTAEINSTFYGYPRPGIVFGWAKYTPQDFKFAVKLNRLITHEKMLEISKGVEDDLKRFMELMKPLQESGKLACILIQLPPGMKFRKDRIEEFLKILPCDMRFALEYRDEAWLTEQAHDLLRDYNVAAVAVDEPLLPPEVRLTSDIAYVRWHGRGEKMWYNYHYSKDELAAWIPKLKEMSQSADVYGYFNNHYYGYAPENCIDVLEMLGMATPEQKEMRQHISGYWKGRITTKVIAKTLSDYLVQEKKGIATLLSGFIENLRLKKAREIKDIEIMEIGTDKIVADVRGYSVYIDLEKRFILHDCADWQRTARERRFCKHIGALMLALPEDMARSVLERIRMQQWEFSQYTGGGEIYKLNR</sequence>
<accession>A0A0P8CAX7</accession>
<gene>
    <name evidence="3" type="ORF">MPEBLZ_01484</name>
</gene>
<dbReference type="InterPro" id="IPR007527">
    <property type="entry name" value="Znf_SWIM"/>
</dbReference>
<dbReference type="Proteomes" id="UP000050360">
    <property type="component" value="Unassembled WGS sequence"/>
</dbReference>
<protein>
    <recommendedName>
        <fullName evidence="2">SWIM-type domain-containing protein</fullName>
    </recommendedName>
</protein>
<organism evidence="3 4">
    <name type="scientific">Candidatus Methanoperedens nitratireducens</name>
    <dbReference type="NCBI Taxonomy" id="1392998"/>
    <lineage>
        <taxon>Archaea</taxon>
        <taxon>Methanobacteriati</taxon>
        <taxon>Methanobacteriota</taxon>
        <taxon>Stenosarchaea group</taxon>
        <taxon>Methanomicrobia</taxon>
        <taxon>Methanosarcinales</taxon>
        <taxon>ANME-2 cluster</taxon>
        <taxon>Candidatus Methanoperedentaceae</taxon>
        <taxon>Candidatus Methanoperedens</taxon>
    </lineage>
</organism>